<feature type="domain" description="Response regulatory" evidence="8">
    <location>
        <begin position="694"/>
        <end position="810"/>
    </location>
</feature>
<keyword evidence="3" id="KW-0597">Phosphoprotein</keyword>
<feature type="coiled-coil region" evidence="5">
    <location>
        <begin position="418"/>
        <end position="445"/>
    </location>
</feature>
<comment type="caution">
    <text evidence="4">Lacks conserved residue(s) required for the propagation of feature annotation.</text>
</comment>
<reference evidence="10" key="1">
    <citation type="journal article" date="2019" name="Int. J. Syst. Evol. Microbiol.">
        <title>The Global Catalogue of Microorganisms (GCM) 10K type strain sequencing project: providing services to taxonomists for standard genome sequencing and annotation.</title>
        <authorList>
            <consortium name="The Broad Institute Genomics Platform"/>
            <consortium name="The Broad Institute Genome Sequencing Center for Infectious Disease"/>
            <person name="Wu L."/>
            <person name="Ma J."/>
        </authorList>
    </citation>
    <scope>NUCLEOTIDE SEQUENCE [LARGE SCALE GENOMIC DNA]</scope>
    <source>
        <strain evidence="10">CGMCC 1.12702</strain>
    </source>
</reference>
<evidence type="ECO:0000256" key="2">
    <source>
        <dbReference type="ARBA" id="ARBA00012438"/>
    </source>
</evidence>
<dbReference type="InterPro" id="IPR036097">
    <property type="entry name" value="HisK_dim/P_sf"/>
</dbReference>
<name>A0ABW4U0E5_9SPHN</name>
<keyword evidence="10" id="KW-1185">Reference proteome</keyword>
<evidence type="ECO:0000256" key="1">
    <source>
        <dbReference type="ARBA" id="ARBA00000085"/>
    </source>
</evidence>
<evidence type="ECO:0000256" key="6">
    <source>
        <dbReference type="SAM" id="Phobius"/>
    </source>
</evidence>
<dbReference type="Pfam" id="PF02518">
    <property type="entry name" value="HATPase_c"/>
    <property type="match status" value="1"/>
</dbReference>
<dbReference type="SUPFAM" id="SSF47384">
    <property type="entry name" value="Homodimeric domain of signal transducing histidine kinase"/>
    <property type="match status" value="1"/>
</dbReference>
<dbReference type="InterPro" id="IPR036890">
    <property type="entry name" value="HATPase_C_sf"/>
</dbReference>
<dbReference type="PRINTS" id="PR00344">
    <property type="entry name" value="BCTRLSENSOR"/>
</dbReference>
<evidence type="ECO:0000259" key="7">
    <source>
        <dbReference type="PROSITE" id="PS50109"/>
    </source>
</evidence>
<keyword evidence="6" id="KW-0472">Membrane</keyword>
<evidence type="ECO:0000256" key="5">
    <source>
        <dbReference type="SAM" id="Coils"/>
    </source>
</evidence>
<comment type="catalytic activity">
    <reaction evidence="1">
        <text>ATP + protein L-histidine = ADP + protein N-phospho-L-histidine.</text>
        <dbReference type="EC" id="2.7.13.3"/>
    </reaction>
</comment>
<dbReference type="InterPro" id="IPR001789">
    <property type="entry name" value="Sig_transdc_resp-reg_receiver"/>
</dbReference>
<dbReference type="Proteomes" id="UP001597400">
    <property type="component" value="Unassembled WGS sequence"/>
</dbReference>
<sequence length="831" mass="91611">MRILYRIPVACLVAMLTWLLFMGFNHEDHEVQDSLRGLDAYMTNESALHRDVLSARAGLLNNYDPLDVDLFQMTAAAEDASRSALTPDERRDIGGLKRTLSRQNILTEQFKTTNALVRNSLAYFAAYSGRVAEDRFHPDLQRDVNRLSSAMLALNLNNSQSARDEVRSAIASLARSCARKVCDDDVHNLLAHARLLRDQLPVISRTIEQLIRSGGSADVTVLSQYLLKRQMRSEATATQFRIILYLVSLLLLYLLVRWGIAMHRQSAMLERQVAVEHSVSRLSTRMIGADPQTIIPSLHEALGDLADALGAEGAWFLDATDRCYGWSAAHSFTCEEIAAVRDRGAKPQFGSPGVVRILLREETGVIRRAAAVVHLGELCCISSPHSERWPGMLIFGFPEGACAWRSAQLSVLRTALDALSLSLEHASLEDERRRLEAQLEHARRMETVGAFASGIAHNFNNLLGAMSGQLEMVEETSNLSVPMRDHIQQIRLSTERGQQLIQALLSYGRRRDRAQEIVSLDELVEESRNLAMAGLDPAYQLTFEGHAGNVEVLADPVQLQQVLLNMCHNAAQSMPLGGEVHVRTGTQHLTQGLKALTGRIEPGAYATISIQDHGCGMDEQLQQKIFEPFFTTKPSGTGLGLSTARDILLEQGGALTLDSRVGVGTSMTIWLPRMLETASLPETSDAIVGGSGETILYVSPDGEQRVWGEDLLAALGYEPVGAASYQQALALLRTDQKRFDAIIVGGQDPTDELRQFSNHVRTLAPEIARILAVSRPEVQDPRLLLTAEITAVLQFPLDARELAAILSDILDDRRSEHHCIRAGRPSDLSLT</sequence>
<dbReference type="InterPro" id="IPR003661">
    <property type="entry name" value="HisK_dim/P_dom"/>
</dbReference>
<dbReference type="InterPro" id="IPR011006">
    <property type="entry name" value="CheY-like_superfamily"/>
</dbReference>
<organism evidence="9 10">
    <name type="scientific">Sphingomonas arantia</name>
    <dbReference type="NCBI Taxonomy" id="1460676"/>
    <lineage>
        <taxon>Bacteria</taxon>
        <taxon>Pseudomonadati</taxon>
        <taxon>Pseudomonadota</taxon>
        <taxon>Alphaproteobacteria</taxon>
        <taxon>Sphingomonadales</taxon>
        <taxon>Sphingomonadaceae</taxon>
        <taxon>Sphingomonas</taxon>
    </lineage>
</organism>
<dbReference type="SUPFAM" id="SSF55874">
    <property type="entry name" value="ATPase domain of HSP90 chaperone/DNA topoisomerase II/histidine kinase"/>
    <property type="match status" value="1"/>
</dbReference>
<dbReference type="PANTHER" id="PTHR43065">
    <property type="entry name" value="SENSOR HISTIDINE KINASE"/>
    <property type="match status" value="1"/>
</dbReference>
<dbReference type="SMART" id="SM00388">
    <property type="entry name" value="HisKA"/>
    <property type="match status" value="1"/>
</dbReference>
<proteinExistence type="predicted"/>
<evidence type="ECO:0000256" key="3">
    <source>
        <dbReference type="ARBA" id="ARBA00022553"/>
    </source>
</evidence>
<dbReference type="SMART" id="SM00387">
    <property type="entry name" value="HATPase_c"/>
    <property type="match status" value="1"/>
</dbReference>
<feature type="domain" description="Histidine kinase" evidence="7">
    <location>
        <begin position="454"/>
        <end position="675"/>
    </location>
</feature>
<evidence type="ECO:0000313" key="10">
    <source>
        <dbReference type="Proteomes" id="UP001597400"/>
    </source>
</evidence>
<evidence type="ECO:0000259" key="8">
    <source>
        <dbReference type="PROSITE" id="PS50110"/>
    </source>
</evidence>
<dbReference type="InterPro" id="IPR003594">
    <property type="entry name" value="HATPase_dom"/>
</dbReference>
<keyword evidence="5" id="KW-0175">Coiled coil</keyword>
<dbReference type="EMBL" id="JBHUGS010000003">
    <property type="protein sequence ID" value="MFD1951504.1"/>
    <property type="molecule type" value="Genomic_DNA"/>
</dbReference>
<feature type="transmembrane region" description="Helical" evidence="6">
    <location>
        <begin position="242"/>
        <end position="260"/>
    </location>
</feature>
<evidence type="ECO:0000256" key="4">
    <source>
        <dbReference type="PROSITE-ProRule" id="PRU00169"/>
    </source>
</evidence>
<comment type="caution">
    <text evidence="9">The sequence shown here is derived from an EMBL/GenBank/DDBJ whole genome shotgun (WGS) entry which is preliminary data.</text>
</comment>
<dbReference type="EC" id="2.7.13.3" evidence="2"/>
<evidence type="ECO:0000313" key="9">
    <source>
        <dbReference type="EMBL" id="MFD1951504.1"/>
    </source>
</evidence>
<dbReference type="InterPro" id="IPR005467">
    <property type="entry name" value="His_kinase_dom"/>
</dbReference>
<dbReference type="Gene3D" id="3.30.565.10">
    <property type="entry name" value="Histidine kinase-like ATPase, C-terminal domain"/>
    <property type="match status" value="1"/>
</dbReference>
<dbReference type="PANTHER" id="PTHR43065:SF42">
    <property type="entry name" value="TWO-COMPONENT SENSOR PPRA"/>
    <property type="match status" value="1"/>
</dbReference>
<dbReference type="InterPro" id="IPR045812">
    <property type="entry name" value="DAHL"/>
</dbReference>
<dbReference type="Pfam" id="PF19443">
    <property type="entry name" value="DAHL"/>
    <property type="match status" value="1"/>
</dbReference>
<dbReference type="PROSITE" id="PS50110">
    <property type="entry name" value="RESPONSE_REGULATORY"/>
    <property type="match status" value="1"/>
</dbReference>
<keyword evidence="6" id="KW-0812">Transmembrane</keyword>
<feature type="transmembrane region" description="Helical" evidence="6">
    <location>
        <begin position="7"/>
        <end position="24"/>
    </location>
</feature>
<gene>
    <name evidence="9" type="ORF">ACFSGX_12085</name>
</gene>
<dbReference type="Gene3D" id="3.40.50.2300">
    <property type="match status" value="1"/>
</dbReference>
<dbReference type="InterPro" id="IPR004358">
    <property type="entry name" value="Sig_transdc_His_kin-like_C"/>
</dbReference>
<dbReference type="Pfam" id="PF00512">
    <property type="entry name" value="HisKA"/>
    <property type="match status" value="1"/>
</dbReference>
<dbReference type="SUPFAM" id="SSF52172">
    <property type="entry name" value="CheY-like"/>
    <property type="match status" value="1"/>
</dbReference>
<protein>
    <recommendedName>
        <fullName evidence="2">histidine kinase</fullName>
        <ecNumber evidence="2">2.7.13.3</ecNumber>
    </recommendedName>
</protein>
<keyword evidence="6" id="KW-1133">Transmembrane helix</keyword>
<accession>A0ABW4U0E5</accession>
<dbReference type="PROSITE" id="PS50109">
    <property type="entry name" value="HIS_KIN"/>
    <property type="match status" value="1"/>
</dbReference>
<dbReference type="Gene3D" id="1.10.287.130">
    <property type="match status" value="1"/>
</dbReference>